<organism evidence="1 2">
    <name type="scientific">Exophiala sideris</name>
    <dbReference type="NCBI Taxonomy" id="1016849"/>
    <lineage>
        <taxon>Eukaryota</taxon>
        <taxon>Fungi</taxon>
        <taxon>Dikarya</taxon>
        <taxon>Ascomycota</taxon>
        <taxon>Pezizomycotina</taxon>
        <taxon>Eurotiomycetes</taxon>
        <taxon>Chaetothyriomycetidae</taxon>
        <taxon>Chaetothyriales</taxon>
        <taxon>Herpotrichiellaceae</taxon>
        <taxon>Exophiala</taxon>
    </lineage>
</organism>
<keyword evidence="2" id="KW-1185">Reference proteome</keyword>
<comment type="caution">
    <text evidence="1">The sequence shown here is derived from an EMBL/GenBank/DDBJ whole genome shotgun (WGS) entry which is preliminary data.</text>
</comment>
<protein>
    <recommendedName>
        <fullName evidence="3">AB hydrolase-1 domain-containing protein</fullName>
    </recommendedName>
</protein>
<name>A0ABR0JNC0_9EURO</name>
<reference evidence="1 2" key="1">
    <citation type="submission" date="2023-08" db="EMBL/GenBank/DDBJ databases">
        <title>Black Yeasts Isolated from many extreme environments.</title>
        <authorList>
            <person name="Coleine C."/>
            <person name="Stajich J.E."/>
            <person name="Selbmann L."/>
        </authorList>
    </citation>
    <scope>NUCLEOTIDE SEQUENCE [LARGE SCALE GENOMIC DNA]</scope>
    <source>
        <strain evidence="1 2">CCFEE 6328</strain>
    </source>
</reference>
<proteinExistence type="predicted"/>
<dbReference type="PANTHER" id="PTHR12277:SF81">
    <property type="entry name" value="PROTEIN ABHD13"/>
    <property type="match status" value="1"/>
</dbReference>
<dbReference type="PANTHER" id="PTHR12277">
    <property type="entry name" value="ALPHA/BETA HYDROLASE DOMAIN-CONTAINING PROTEIN"/>
    <property type="match status" value="1"/>
</dbReference>
<dbReference type="InterPro" id="IPR029058">
    <property type="entry name" value="AB_hydrolase_fold"/>
</dbReference>
<sequence>MTQAHSWKCIYTERLEPLDPADGLRITAPPRQRQPVFVSSTGSPSEAGLLTDALNLADFAMKTAGISPERIVIFGQSLGTAVSISLAHHLALQSPPVLFAGIVLVAPFANVEPLTQTYSVAGTIPLLAPIAKIPGALAFFNKFIVSKWPSKDKLAALIRHCEALKQPNRNTKYDITLVHAEDDYDIPWVHSEVVFWHAVNATRDAASGLTFEELEKVKNESKLKLGAGGWEVEWRSKGGVIREQIVKHGLHDQIMSYPVVSLAVARAFHSQDRASSPEDCYVGVKTAKTENTRARKSI</sequence>
<accession>A0ABR0JNC0</accession>
<dbReference type="SUPFAM" id="SSF53474">
    <property type="entry name" value="alpha/beta-Hydrolases"/>
    <property type="match status" value="1"/>
</dbReference>
<dbReference type="Gene3D" id="3.40.50.1820">
    <property type="entry name" value="alpha/beta hydrolase"/>
    <property type="match status" value="1"/>
</dbReference>
<gene>
    <name evidence="1" type="ORF">LTR69_001450</name>
</gene>
<evidence type="ECO:0008006" key="3">
    <source>
        <dbReference type="Google" id="ProtNLM"/>
    </source>
</evidence>
<evidence type="ECO:0000313" key="2">
    <source>
        <dbReference type="Proteomes" id="UP001345691"/>
    </source>
</evidence>
<evidence type="ECO:0000313" key="1">
    <source>
        <dbReference type="EMBL" id="KAK5067462.1"/>
    </source>
</evidence>
<dbReference type="EMBL" id="JAVRRF010000002">
    <property type="protein sequence ID" value="KAK5067462.1"/>
    <property type="molecule type" value="Genomic_DNA"/>
</dbReference>
<dbReference type="Proteomes" id="UP001345691">
    <property type="component" value="Unassembled WGS sequence"/>
</dbReference>